<sequence length="105" mass="11333">MLPERERHALREIEAELQANDPAFAAAFSGRKLRRLRRWNLLLVLCDVTAVVMLVVGLFARDAQLVLWGTVSAGALVAWHIARAETAREATGDGTAPAPGGSTVD</sequence>
<protein>
    <submittedName>
        <fullName evidence="2">DUF3040 domain-containing protein</fullName>
    </submittedName>
</protein>
<dbReference type="OrthoDB" id="3627209at2"/>
<evidence type="ECO:0000313" key="2">
    <source>
        <dbReference type="EMBL" id="RSD07861.1"/>
    </source>
</evidence>
<keyword evidence="1" id="KW-1133">Transmembrane helix</keyword>
<name>A0A427SV32_9PSEU</name>
<dbReference type="Proteomes" id="UP000267081">
    <property type="component" value="Unassembled WGS sequence"/>
</dbReference>
<feature type="transmembrane region" description="Helical" evidence="1">
    <location>
        <begin position="65"/>
        <end position="82"/>
    </location>
</feature>
<keyword evidence="1" id="KW-0812">Transmembrane</keyword>
<evidence type="ECO:0000313" key="3">
    <source>
        <dbReference type="Proteomes" id="UP000267081"/>
    </source>
</evidence>
<evidence type="ECO:0000256" key="1">
    <source>
        <dbReference type="SAM" id="Phobius"/>
    </source>
</evidence>
<dbReference type="EMBL" id="RSEC01000063">
    <property type="protein sequence ID" value="RSD07861.1"/>
    <property type="molecule type" value="Genomic_DNA"/>
</dbReference>
<keyword evidence="3" id="KW-1185">Reference proteome</keyword>
<comment type="caution">
    <text evidence="2">The sequence shown here is derived from an EMBL/GenBank/DDBJ whole genome shotgun (WGS) entry which is preliminary data.</text>
</comment>
<proteinExistence type="predicted"/>
<organism evidence="2 3">
    <name type="scientific">Amycolatopsis eburnea</name>
    <dbReference type="NCBI Taxonomy" id="2267691"/>
    <lineage>
        <taxon>Bacteria</taxon>
        <taxon>Bacillati</taxon>
        <taxon>Actinomycetota</taxon>
        <taxon>Actinomycetes</taxon>
        <taxon>Pseudonocardiales</taxon>
        <taxon>Pseudonocardiaceae</taxon>
        <taxon>Amycolatopsis</taxon>
    </lineage>
</organism>
<feature type="transmembrane region" description="Helical" evidence="1">
    <location>
        <begin position="39"/>
        <end position="59"/>
    </location>
</feature>
<accession>A0A427SV32</accession>
<dbReference type="Pfam" id="PF11239">
    <property type="entry name" value="DUF3040"/>
    <property type="match status" value="1"/>
</dbReference>
<dbReference type="InterPro" id="IPR021401">
    <property type="entry name" value="DUF3040"/>
</dbReference>
<gene>
    <name evidence="2" type="ORF">EIY87_44535</name>
</gene>
<keyword evidence="1" id="KW-0472">Membrane</keyword>
<dbReference type="AlphaFoldDB" id="A0A427SV32"/>
<dbReference type="RefSeq" id="WP_125316131.1">
    <property type="nucleotide sequence ID" value="NZ_RSEC01000063.1"/>
</dbReference>
<reference evidence="2 3" key="1">
    <citation type="submission" date="2018-12" db="EMBL/GenBank/DDBJ databases">
        <title>Amycolatopsis eburnea sp. nov. actinomycete associate with arbuscular mycorrhiza fungal spore.</title>
        <authorList>
            <person name="Lumyong S."/>
            <person name="Chaiya L."/>
        </authorList>
    </citation>
    <scope>NUCLEOTIDE SEQUENCE [LARGE SCALE GENOMIC DNA]</scope>
    <source>
        <strain evidence="2 3">GLM-1</strain>
    </source>
</reference>